<evidence type="ECO:0000256" key="9">
    <source>
        <dbReference type="HAMAP-Rule" id="MF_01815"/>
    </source>
</evidence>
<comment type="subunit">
    <text evidence="9">Homodimer.</text>
</comment>
<keyword evidence="4 9" id="KW-0276">Fatty acid metabolism</keyword>
<evidence type="ECO:0000256" key="8">
    <source>
        <dbReference type="ARBA" id="ARBA00023315"/>
    </source>
</evidence>
<organism evidence="12 13">
    <name type="scientific">Youngiibacter multivorans</name>
    <dbReference type="NCBI Taxonomy" id="937251"/>
    <lineage>
        <taxon>Bacteria</taxon>
        <taxon>Bacillati</taxon>
        <taxon>Bacillota</taxon>
        <taxon>Clostridia</taxon>
        <taxon>Eubacteriales</taxon>
        <taxon>Clostridiaceae</taxon>
        <taxon>Youngiibacter</taxon>
    </lineage>
</organism>
<feature type="domain" description="Beta-ketoacyl-[acyl-carrier-protein] synthase III C-terminal" evidence="10">
    <location>
        <begin position="230"/>
        <end position="318"/>
    </location>
</feature>
<feature type="domain" description="Beta-ketoacyl-[acyl-carrier-protein] synthase III N-terminal" evidence="11">
    <location>
        <begin position="104"/>
        <end position="179"/>
    </location>
</feature>
<dbReference type="GO" id="GO:0033818">
    <property type="term" value="F:beta-ketoacyl-acyl-carrier-protein synthase III activity"/>
    <property type="evidence" value="ECO:0007669"/>
    <property type="project" value="UniProtKB-EC"/>
</dbReference>
<evidence type="ECO:0000259" key="11">
    <source>
        <dbReference type="Pfam" id="PF08545"/>
    </source>
</evidence>
<feature type="active site" evidence="9">
    <location>
        <position position="275"/>
    </location>
</feature>
<gene>
    <name evidence="9" type="primary">fabH</name>
    <name evidence="12" type="ORF">J2Z34_001302</name>
</gene>
<dbReference type="EMBL" id="JAGGKC010000008">
    <property type="protein sequence ID" value="MBP1918822.1"/>
    <property type="molecule type" value="Genomic_DNA"/>
</dbReference>
<sequence>MSKIIGTGSYLPKNIVTNKDLEKVVDTTDEWILSRTGIRERAFATDENTGDLAYMASLKAIEDAGIAPEDIGYIILGTITPQSLLGSTACYVQAKLGAVNATCFDINAACTGFVYGLEIAEGLLTISDRKYALVIGAEVLSKIVDFTDRTTCVLFGDGAGAAILEKGDGIRSVVTGADGTKITALHSGEFKVRNFLTGNQVSDHYIIMEGREVFKFAVRVLPKALSEAVQKAGMKMTDLDHVIPHQANLRIIDAAAAKMELPREKFYVNLDRVGNTSAASIPIALDEMNRKGLLKKGDKIGLVGFGGGLTYGAAVIEWSK</sequence>
<evidence type="ECO:0000256" key="5">
    <source>
        <dbReference type="ARBA" id="ARBA00023098"/>
    </source>
</evidence>
<evidence type="ECO:0000256" key="7">
    <source>
        <dbReference type="ARBA" id="ARBA00023268"/>
    </source>
</evidence>
<feature type="region of interest" description="ACP-binding" evidence="9">
    <location>
        <begin position="246"/>
        <end position="250"/>
    </location>
</feature>
<comment type="domain">
    <text evidence="9">The last Arg residue of the ACP-binding site is essential for the weak association between ACP/AcpP and FabH.</text>
</comment>
<evidence type="ECO:0000256" key="1">
    <source>
        <dbReference type="ARBA" id="ARBA00008642"/>
    </source>
</evidence>
<evidence type="ECO:0000259" key="10">
    <source>
        <dbReference type="Pfam" id="PF08541"/>
    </source>
</evidence>
<dbReference type="EC" id="2.3.1.180" evidence="9"/>
<comment type="caution">
    <text evidence="12">The sequence shown here is derived from an EMBL/GenBank/DDBJ whole genome shotgun (WGS) entry which is preliminary data.</text>
</comment>
<proteinExistence type="inferred from homology"/>
<keyword evidence="13" id="KW-1185">Reference proteome</keyword>
<dbReference type="InterPro" id="IPR016039">
    <property type="entry name" value="Thiolase-like"/>
</dbReference>
<comment type="catalytic activity">
    <reaction evidence="9">
        <text>malonyl-[ACP] + acetyl-CoA + H(+) = 3-oxobutanoyl-[ACP] + CO2 + CoA</text>
        <dbReference type="Rhea" id="RHEA:12080"/>
        <dbReference type="Rhea" id="RHEA-COMP:9623"/>
        <dbReference type="Rhea" id="RHEA-COMP:9625"/>
        <dbReference type="ChEBI" id="CHEBI:15378"/>
        <dbReference type="ChEBI" id="CHEBI:16526"/>
        <dbReference type="ChEBI" id="CHEBI:57287"/>
        <dbReference type="ChEBI" id="CHEBI:57288"/>
        <dbReference type="ChEBI" id="CHEBI:78449"/>
        <dbReference type="ChEBI" id="CHEBI:78450"/>
        <dbReference type="EC" id="2.3.1.180"/>
    </reaction>
</comment>
<evidence type="ECO:0000256" key="4">
    <source>
        <dbReference type="ARBA" id="ARBA00022832"/>
    </source>
</evidence>
<comment type="subcellular location">
    <subcellularLocation>
        <location evidence="9">Cytoplasm</location>
    </subcellularLocation>
</comment>
<comment type="pathway">
    <text evidence="9">Lipid metabolism; fatty acid biosynthesis.</text>
</comment>
<dbReference type="NCBIfam" id="TIGR00747">
    <property type="entry name" value="fabH"/>
    <property type="match status" value="1"/>
</dbReference>
<dbReference type="InterPro" id="IPR013747">
    <property type="entry name" value="ACP_syn_III_C"/>
</dbReference>
<feature type="active site" evidence="9">
    <location>
        <position position="245"/>
    </location>
</feature>
<dbReference type="InterPro" id="IPR013751">
    <property type="entry name" value="ACP_syn_III_N"/>
</dbReference>
<feature type="active site" evidence="9">
    <location>
        <position position="110"/>
    </location>
</feature>
<dbReference type="CDD" id="cd00830">
    <property type="entry name" value="KAS_III"/>
    <property type="match status" value="1"/>
</dbReference>
<comment type="similarity">
    <text evidence="1 9">Belongs to the thiolase-like superfamily. FabH family.</text>
</comment>
<dbReference type="Gene3D" id="3.40.47.10">
    <property type="match status" value="1"/>
</dbReference>
<evidence type="ECO:0000256" key="2">
    <source>
        <dbReference type="ARBA" id="ARBA00022516"/>
    </source>
</evidence>
<evidence type="ECO:0000256" key="6">
    <source>
        <dbReference type="ARBA" id="ARBA00023160"/>
    </source>
</evidence>
<dbReference type="PANTHER" id="PTHR43091:SF1">
    <property type="entry name" value="BETA-KETOACYL-[ACYL-CARRIER-PROTEIN] SYNTHASE III, CHLOROPLASTIC"/>
    <property type="match status" value="1"/>
</dbReference>
<dbReference type="Proteomes" id="UP001519271">
    <property type="component" value="Unassembled WGS sequence"/>
</dbReference>
<keyword evidence="2 9" id="KW-0444">Lipid biosynthesis</keyword>
<dbReference type="Pfam" id="PF08541">
    <property type="entry name" value="ACP_syn_III_C"/>
    <property type="match status" value="1"/>
</dbReference>
<comment type="function">
    <text evidence="9">Catalyzes the condensation reaction of fatty acid synthesis by the addition to an acyl acceptor of two carbons from malonyl-ACP. Catalyzes the first condensation reaction which initiates fatty acid synthesis and may therefore play a role in governing the total rate of fatty acid production. Possesses both acetoacetyl-ACP synthase and acetyl transacylase activities. Its substrate specificity determines the biosynthesis of branched-chain and/or straight-chain of fatty acids.</text>
</comment>
<dbReference type="Pfam" id="PF08545">
    <property type="entry name" value="ACP_syn_III"/>
    <property type="match status" value="1"/>
</dbReference>
<keyword evidence="8 9" id="KW-0012">Acyltransferase</keyword>
<evidence type="ECO:0000256" key="3">
    <source>
        <dbReference type="ARBA" id="ARBA00022679"/>
    </source>
</evidence>
<dbReference type="SUPFAM" id="SSF53901">
    <property type="entry name" value="Thiolase-like"/>
    <property type="match status" value="1"/>
</dbReference>
<keyword evidence="7 9" id="KW-0511">Multifunctional enzyme</keyword>
<dbReference type="RefSeq" id="WP_209459044.1">
    <property type="nucleotide sequence ID" value="NZ_JAGGKC010000008.1"/>
</dbReference>
<dbReference type="NCBIfam" id="NF006829">
    <property type="entry name" value="PRK09352.1"/>
    <property type="match status" value="1"/>
</dbReference>
<evidence type="ECO:0000313" key="12">
    <source>
        <dbReference type="EMBL" id="MBP1918822.1"/>
    </source>
</evidence>
<reference evidence="12 13" key="1">
    <citation type="submission" date="2021-03" db="EMBL/GenBank/DDBJ databases">
        <title>Genomic Encyclopedia of Type Strains, Phase IV (KMG-IV): sequencing the most valuable type-strain genomes for metagenomic binning, comparative biology and taxonomic classification.</title>
        <authorList>
            <person name="Goeker M."/>
        </authorList>
    </citation>
    <scope>NUCLEOTIDE SEQUENCE [LARGE SCALE GENOMIC DNA]</scope>
    <source>
        <strain evidence="12 13">DSM 6139</strain>
    </source>
</reference>
<dbReference type="InterPro" id="IPR004655">
    <property type="entry name" value="FabH"/>
</dbReference>
<name>A0ABS4G2Q1_9CLOT</name>
<dbReference type="HAMAP" id="MF_01815">
    <property type="entry name" value="FabH"/>
    <property type="match status" value="1"/>
</dbReference>
<dbReference type="PANTHER" id="PTHR43091">
    <property type="entry name" value="3-OXOACYL-[ACYL-CARRIER-PROTEIN] SYNTHASE"/>
    <property type="match status" value="1"/>
</dbReference>
<keyword evidence="9" id="KW-0963">Cytoplasm</keyword>
<keyword evidence="5 9" id="KW-0443">Lipid metabolism</keyword>
<accession>A0ABS4G2Q1</accession>
<evidence type="ECO:0000313" key="13">
    <source>
        <dbReference type="Proteomes" id="UP001519271"/>
    </source>
</evidence>
<keyword evidence="6 9" id="KW-0275">Fatty acid biosynthesis</keyword>
<keyword evidence="3 9" id="KW-0808">Transferase</keyword>
<protein>
    <recommendedName>
        <fullName evidence="9">Beta-ketoacyl-[acyl-carrier-protein] synthase III</fullName>
        <shortName evidence="9">Beta-ketoacyl-ACP synthase III</shortName>
        <shortName evidence="9">KAS III</shortName>
        <ecNumber evidence="9">2.3.1.180</ecNumber>
    </recommendedName>
    <alternativeName>
        <fullName evidence="9">3-oxoacyl-[acyl-carrier-protein] synthase 3</fullName>
    </alternativeName>
    <alternativeName>
        <fullName evidence="9">3-oxoacyl-[acyl-carrier-protein] synthase III</fullName>
    </alternativeName>
</protein>